<dbReference type="GO" id="GO:0033588">
    <property type="term" value="C:elongator holoenzyme complex"/>
    <property type="evidence" value="ECO:0007669"/>
    <property type="project" value="EnsemblFungi"/>
</dbReference>
<comment type="subcellular location">
    <subcellularLocation>
        <location evidence="2">Cytoplasm</location>
    </subcellularLocation>
    <subcellularLocation>
        <location evidence="1">Nucleus</location>
    </subcellularLocation>
</comment>
<evidence type="ECO:0000256" key="3">
    <source>
        <dbReference type="ARBA" id="ARBA00005043"/>
    </source>
</evidence>
<dbReference type="InParanoid" id="A7TMJ9"/>
<organism evidence="10">
    <name type="scientific">Vanderwaltozyma polyspora (strain ATCC 22028 / DSM 70294 / BCRC 21397 / CBS 2163 / NBRC 10782 / NRRL Y-8283 / UCD 57-17)</name>
    <name type="common">Kluyveromyces polysporus</name>
    <dbReference type="NCBI Taxonomy" id="436907"/>
    <lineage>
        <taxon>Eukaryota</taxon>
        <taxon>Fungi</taxon>
        <taxon>Dikarya</taxon>
        <taxon>Ascomycota</taxon>
        <taxon>Saccharomycotina</taxon>
        <taxon>Saccharomycetes</taxon>
        <taxon>Saccharomycetales</taxon>
        <taxon>Saccharomycetaceae</taxon>
        <taxon>Vanderwaltozyma</taxon>
    </lineage>
</organism>
<dbReference type="PANTHER" id="PTHR15641">
    <property type="entry name" value="ELONGATOR COMPLEX PROTEIN 5"/>
    <property type="match status" value="1"/>
</dbReference>
<evidence type="ECO:0000256" key="5">
    <source>
        <dbReference type="ARBA" id="ARBA00020264"/>
    </source>
</evidence>
<dbReference type="Proteomes" id="UP000000267">
    <property type="component" value="Unassembled WGS sequence"/>
</dbReference>
<keyword evidence="7" id="KW-0819">tRNA processing</keyword>
<proteinExistence type="inferred from homology"/>
<dbReference type="GO" id="GO:0005634">
    <property type="term" value="C:nucleus"/>
    <property type="evidence" value="ECO:0007669"/>
    <property type="project" value="UniProtKB-SubCell"/>
</dbReference>
<dbReference type="Pfam" id="PF10483">
    <property type="entry name" value="Elong_Iki1"/>
    <property type="match status" value="1"/>
</dbReference>
<dbReference type="GeneID" id="5544650"/>
<dbReference type="GO" id="GO:0005829">
    <property type="term" value="C:cytosol"/>
    <property type="evidence" value="ECO:0007669"/>
    <property type="project" value="TreeGrafter"/>
</dbReference>
<dbReference type="RefSeq" id="XP_001644355.1">
    <property type="nucleotide sequence ID" value="XM_001644305.1"/>
</dbReference>
<dbReference type="PhylomeDB" id="A7TMJ9"/>
<sequence length="303" mass="34478">MASSSYNPSILLKRIFSLNETSPLILSLDTIAQTSKNLLNEFVYCSSTNKDITIVYISFETINRPSYATNFIDASSLKLQDLISTLRTYLPSPQEKVAGKFLVIIDSINYISNTNLSQFISSIASPNITFLVNFHKDMPELNDNENGIHYPSSFELLHFMAATILEVEPQFSDTVEEEDVRSNLSKFIIPKGMNNSTYMLTLTNKRKSGRSINYQFTINSDTHEYEIFKDMNEIEDNVNNENPEALQDLATFNLSTSAKQKKAKDQVELPFLEAQSFNTGGAIVYEFEKDDDYDEEDPYEDPF</sequence>
<dbReference type="GO" id="GO:0042802">
    <property type="term" value="F:identical protein binding"/>
    <property type="evidence" value="ECO:0007669"/>
    <property type="project" value="EnsemblFungi"/>
</dbReference>
<dbReference type="UniPathway" id="UPA00988"/>
<dbReference type="Gene3D" id="3.40.50.300">
    <property type="entry name" value="P-loop containing nucleotide triphosphate hydrolases"/>
    <property type="match status" value="1"/>
</dbReference>
<dbReference type="EMBL" id="DS480423">
    <property type="protein sequence ID" value="EDO16497.1"/>
    <property type="molecule type" value="Genomic_DNA"/>
</dbReference>
<evidence type="ECO:0000256" key="4">
    <source>
        <dbReference type="ARBA" id="ARBA00009567"/>
    </source>
</evidence>
<accession>A7TMJ9</accession>
<evidence type="ECO:0000313" key="10">
    <source>
        <dbReference type="Proteomes" id="UP000000267"/>
    </source>
</evidence>
<dbReference type="GO" id="GO:0000049">
    <property type="term" value="F:tRNA binding"/>
    <property type="evidence" value="ECO:0007669"/>
    <property type="project" value="EnsemblFungi"/>
</dbReference>
<dbReference type="OMA" id="VIYVSFE"/>
<dbReference type="GO" id="GO:0016887">
    <property type="term" value="F:ATP hydrolysis activity"/>
    <property type="evidence" value="ECO:0007669"/>
    <property type="project" value="EnsemblFungi"/>
</dbReference>
<dbReference type="GO" id="GO:0005777">
    <property type="term" value="C:peroxisome"/>
    <property type="evidence" value="ECO:0007669"/>
    <property type="project" value="EnsemblFungi"/>
</dbReference>
<dbReference type="GO" id="GO:0002098">
    <property type="term" value="P:tRNA wobble uridine modification"/>
    <property type="evidence" value="ECO:0007669"/>
    <property type="project" value="InterPro"/>
</dbReference>
<keyword evidence="6" id="KW-0963">Cytoplasm</keyword>
<protein>
    <recommendedName>
        <fullName evidence="5">Elongator complex protein 5</fullName>
    </recommendedName>
</protein>
<dbReference type="STRING" id="436907.A7TMJ9"/>
<dbReference type="CDD" id="cd19496">
    <property type="entry name" value="Elp5"/>
    <property type="match status" value="1"/>
</dbReference>
<evidence type="ECO:0000256" key="8">
    <source>
        <dbReference type="ARBA" id="ARBA00023242"/>
    </source>
</evidence>
<gene>
    <name evidence="9" type="ORF">Kpol_513p13</name>
</gene>
<dbReference type="InterPro" id="IPR019519">
    <property type="entry name" value="Elp5"/>
</dbReference>
<evidence type="ECO:0000256" key="1">
    <source>
        <dbReference type="ARBA" id="ARBA00004123"/>
    </source>
</evidence>
<comment type="similarity">
    <text evidence="4">Belongs to the ELP5 family.</text>
</comment>
<dbReference type="FunCoup" id="A7TMJ9">
    <property type="interactions" value="1277"/>
</dbReference>
<dbReference type="InterPro" id="IPR027417">
    <property type="entry name" value="P-loop_NTPase"/>
</dbReference>
<evidence type="ECO:0000256" key="6">
    <source>
        <dbReference type="ARBA" id="ARBA00022490"/>
    </source>
</evidence>
<evidence type="ECO:0000313" key="9">
    <source>
        <dbReference type="EMBL" id="EDO16497.1"/>
    </source>
</evidence>
<dbReference type="eggNOG" id="ENOG502QQIZ">
    <property type="taxonomic scope" value="Eukaryota"/>
</dbReference>
<dbReference type="HOGENOM" id="CLU_050414_1_0_1"/>
<comment type="pathway">
    <text evidence="3">tRNA modification; 5-methoxycarbonylmethyl-2-thiouridine-tRNA biosynthesis.</text>
</comment>
<evidence type="ECO:0000256" key="7">
    <source>
        <dbReference type="ARBA" id="ARBA00022694"/>
    </source>
</evidence>
<reference evidence="9 10" key="1">
    <citation type="journal article" date="2007" name="Proc. Natl. Acad. Sci. U.S.A.">
        <title>Independent sorting-out of thousands of duplicated gene pairs in two yeast species descended from a whole-genome duplication.</title>
        <authorList>
            <person name="Scannell D.R."/>
            <person name="Frank A.C."/>
            <person name="Conant G.C."/>
            <person name="Byrne K.P."/>
            <person name="Woolfit M."/>
            <person name="Wolfe K.H."/>
        </authorList>
    </citation>
    <scope>NUCLEOTIDE SEQUENCE [LARGE SCALE GENOMIC DNA]</scope>
    <source>
        <strain evidence="10">ATCC 22028 / DSM 70294 / BCRC 21397 / CBS 2163 / NBRC 10782 / NRRL Y-8283 / UCD 57-17</strain>
    </source>
</reference>
<dbReference type="AlphaFoldDB" id="A7TMJ9"/>
<evidence type="ECO:0000256" key="2">
    <source>
        <dbReference type="ARBA" id="ARBA00004496"/>
    </source>
</evidence>
<dbReference type="OrthoDB" id="166907at2759"/>
<keyword evidence="8" id="KW-0539">Nucleus</keyword>
<dbReference type="PANTHER" id="PTHR15641:SF1">
    <property type="entry name" value="ELONGATOR COMPLEX PROTEIN 5"/>
    <property type="match status" value="1"/>
</dbReference>
<dbReference type="KEGG" id="vpo:Kpol_513p13"/>
<name>A7TMJ9_VANPO</name>
<keyword evidence="10" id="KW-1185">Reference proteome</keyword>